<evidence type="ECO:0000256" key="8">
    <source>
        <dbReference type="ARBA" id="ARBA00043090"/>
    </source>
</evidence>
<dbReference type="PROSITE" id="PS00080">
    <property type="entry name" value="MULTICOPPER_OXIDASE2"/>
    <property type="match status" value="1"/>
</dbReference>
<evidence type="ECO:0000256" key="6">
    <source>
        <dbReference type="ARBA" id="ARBA00041027"/>
    </source>
</evidence>
<comment type="subunit">
    <text evidence="2">Monomer.</text>
</comment>
<reference evidence="13 14" key="1">
    <citation type="submission" date="2016-10" db="EMBL/GenBank/DDBJ databases">
        <title>Genome sequence of Streptomyces sp. MUSC 1.</title>
        <authorList>
            <person name="Lee L.-H."/>
            <person name="Ser H.-L."/>
            <person name="Law J.W.-F."/>
        </authorList>
    </citation>
    <scope>NUCLEOTIDE SEQUENCE [LARGE SCALE GENOMIC DNA]</scope>
    <source>
        <strain evidence="13 14">MUSC 1</strain>
    </source>
</reference>
<dbReference type="AlphaFoldDB" id="A0A1S2QL83"/>
<dbReference type="InterPro" id="IPR045087">
    <property type="entry name" value="Cu-oxidase_fam"/>
</dbReference>
<evidence type="ECO:0000256" key="2">
    <source>
        <dbReference type="ARBA" id="ARBA00011245"/>
    </source>
</evidence>
<evidence type="ECO:0000313" key="13">
    <source>
        <dbReference type="EMBL" id="OIK06135.1"/>
    </source>
</evidence>
<evidence type="ECO:0000313" key="14">
    <source>
        <dbReference type="Proteomes" id="UP000179642"/>
    </source>
</evidence>
<evidence type="ECO:0000256" key="5">
    <source>
        <dbReference type="ARBA" id="ARBA00038978"/>
    </source>
</evidence>
<dbReference type="PROSITE" id="PS51318">
    <property type="entry name" value="TAT"/>
    <property type="match status" value="1"/>
</dbReference>
<feature type="domain" description="Plastocyanin-like" evidence="12">
    <location>
        <begin position="176"/>
        <end position="220"/>
    </location>
</feature>
<keyword evidence="14" id="KW-1185">Reference proteome</keyword>
<evidence type="ECO:0000256" key="3">
    <source>
        <dbReference type="ARBA" id="ARBA00022723"/>
    </source>
</evidence>
<evidence type="ECO:0000256" key="9">
    <source>
        <dbReference type="ARBA" id="ARBA00048092"/>
    </source>
</evidence>
<proteinExistence type="inferred from homology"/>
<dbReference type="OrthoDB" id="345021at2"/>
<dbReference type="SUPFAM" id="SSF49503">
    <property type="entry name" value="Cupredoxins"/>
    <property type="match status" value="3"/>
</dbReference>
<evidence type="ECO:0000256" key="4">
    <source>
        <dbReference type="ARBA" id="ARBA00023002"/>
    </source>
</evidence>
<keyword evidence="4" id="KW-0560">Oxidoreductase</keyword>
<dbReference type="Proteomes" id="UP000179642">
    <property type="component" value="Unassembled WGS sequence"/>
</dbReference>
<comment type="caution">
    <text evidence="13">The sequence shown here is derived from an EMBL/GenBank/DDBJ whole genome shotgun (WGS) entry which is preliminary data.</text>
</comment>
<sequence length="525" mass="57820">MTSRRRFLGVTAGATTGLAVPAGSAARPRWSYDHKGTVLTSGIRPPRQFATPLPVPPRARPARTTGGVDVYDITQREGSVEIVPGLRTTVWGYDGIFPGPTFTARSGRGMEVRVRNQLSVPTSLHLHGGVTPPHSDGYPTDVLVPARCGAAFEAARTAHGSRGGTHAPAVDWTVSPGHRTYTYPLDQRAATLWYHDHRMDFSAPQVWRGLAGMFLVHDREEDALPLPGGERDIPLMICDRSFEEDGSFRYPGHSPACTGTPGVQDAYMDGVLGDVQLVNGAPWPQAEVSATRHRLRLLNASNARRYHLVLEKEHGGRLPFTQIGGDGGLLAAPQRLAGIPISPAERFDVVVDFTGCPVGSAVTLVNTLANGRMRQVMRFRIARRAKDPSHVPARLSRFTALRAASAVATRHFDFRRSGAVWTINGRPFSTSEFLARPRLGTVERWRFTSDLHHPVHLHMAHFQVLSRAGRAPEPTDAGWKDTVDVRPHEAVDVLVRFRGYRGRYMLHCHNLEHEDMAMMANYLVV</sequence>
<dbReference type="Pfam" id="PF07732">
    <property type="entry name" value="Cu-oxidase_3"/>
    <property type="match status" value="2"/>
</dbReference>
<feature type="region of interest" description="Disordered" evidence="10">
    <location>
        <begin position="42"/>
        <end position="65"/>
    </location>
</feature>
<dbReference type="InterPro" id="IPR006311">
    <property type="entry name" value="TAT_signal"/>
</dbReference>
<dbReference type="Gene3D" id="2.60.40.420">
    <property type="entry name" value="Cupredoxins - blue copper proteins"/>
    <property type="match status" value="3"/>
</dbReference>
<comment type="catalytic activity">
    <reaction evidence="9">
        <text>4 Cu(+) + O2 + 4 H(+) = 4 Cu(2+) + 2 H2O</text>
        <dbReference type="Rhea" id="RHEA:30083"/>
        <dbReference type="ChEBI" id="CHEBI:15377"/>
        <dbReference type="ChEBI" id="CHEBI:15378"/>
        <dbReference type="ChEBI" id="CHEBI:15379"/>
        <dbReference type="ChEBI" id="CHEBI:29036"/>
        <dbReference type="ChEBI" id="CHEBI:49552"/>
        <dbReference type="EC" id="1.16.3.4"/>
    </reaction>
    <physiologicalReaction direction="left-to-right" evidence="9">
        <dbReference type="Rhea" id="RHEA:30084"/>
    </physiologicalReaction>
</comment>
<dbReference type="InterPro" id="IPR008972">
    <property type="entry name" value="Cupredoxin"/>
</dbReference>
<feature type="domain" description="Plastocyanin-like" evidence="11">
    <location>
        <begin position="416"/>
        <end position="524"/>
    </location>
</feature>
<dbReference type="InterPro" id="IPR002355">
    <property type="entry name" value="Cu_oxidase_Cu_BS"/>
</dbReference>
<evidence type="ECO:0000259" key="12">
    <source>
        <dbReference type="Pfam" id="PF07732"/>
    </source>
</evidence>
<dbReference type="InterPro" id="IPR011706">
    <property type="entry name" value="Cu-oxidase_C"/>
</dbReference>
<keyword evidence="3" id="KW-0479">Metal-binding</keyword>
<dbReference type="GO" id="GO:0005507">
    <property type="term" value="F:copper ion binding"/>
    <property type="evidence" value="ECO:0007669"/>
    <property type="project" value="InterPro"/>
</dbReference>
<dbReference type="GO" id="GO:0016491">
    <property type="term" value="F:oxidoreductase activity"/>
    <property type="evidence" value="ECO:0007669"/>
    <property type="project" value="UniProtKB-KW"/>
</dbReference>
<evidence type="ECO:0000256" key="7">
    <source>
        <dbReference type="ARBA" id="ARBA00042896"/>
    </source>
</evidence>
<name>A0A1S2QL83_9ACTN</name>
<dbReference type="PANTHER" id="PTHR48267:SF1">
    <property type="entry name" value="BILIRUBIN OXIDASE"/>
    <property type="match status" value="1"/>
</dbReference>
<dbReference type="PANTHER" id="PTHR48267">
    <property type="entry name" value="CUPREDOXIN SUPERFAMILY PROTEIN"/>
    <property type="match status" value="1"/>
</dbReference>
<evidence type="ECO:0000256" key="10">
    <source>
        <dbReference type="SAM" id="MobiDB-lite"/>
    </source>
</evidence>
<comment type="similarity">
    <text evidence="1">Belongs to the multicopper oxidase family.</text>
</comment>
<dbReference type="InterPro" id="IPR011707">
    <property type="entry name" value="Cu-oxidase-like_N"/>
</dbReference>
<dbReference type="RefSeq" id="WP_071380261.1">
    <property type="nucleotide sequence ID" value="NZ_MLYO01000016.1"/>
</dbReference>
<evidence type="ECO:0000256" key="1">
    <source>
        <dbReference type="ARBA" id="ARBA00010609"/>
    </source>
</evidence>
<dbReference type="EC" id="1.16.3.4" evidence="5"/>
<dbReference type="EMBL" id="MLYO01000016">
    <property type="protein sequence ID" value="OIK06135.1"/>
    <property type="molecule type" value="Genomic_DNA"/>
</dbReference>
<protein>
    <recommendedName>
        <fullName evidence="6">Multicopper oxidase CueO</fullName>
        <ecNumber evidence="5">1.16.3.4</ecNumber>
    </recommendedName>
    <alternativeName>
        <fullName evidence="7">Copper efflux oxidase</fullName>
    </alternativeName>
    <alternativeName>
        <fullName evidence="8">Cuprous oxidase</fullName>
    </alternativeName>
</protein>
<feature type="domain" description="Plastocyanin-like" evidence="12">
    <location>
        <begin position="79"/>
        <end position="152"/>
    </location>
</feature>
<evidence type="ECO:0000259" key="11">
    <source>
        <dbReference type="Pfam" id="PF07731"/>
    </source>
</evidence>
<dbReference type="Pfam" id="PF07731">
    <property type="entry name" value="Cu-oxidase_2"/>
    <property type="match status" value="1"/>
</dbReference>
<organism evidence="13 14">
    <name type="scientific">Streptomyces monashensis</name>
    <dbReference type="NCBI Taxonomy" id="1678012"/>
    <lineage>
        <taxon>Bacteria</taxon>
        <taxon>Bacillati</taxon>
        <taxon>Actinomycetota</taxon>
        <taxon>Actinomycetes</taxon>
        <taxon>Kitasatosporales</taxon>
        <taxon>Streptomycetaceae</taxon>
        <taxon>Streptomyces</taxon>
    </lineage>
</organism>
<gene>
    <name evidence="13" type="ORF">BIV23_09080</name>
</gene>
<accession>A0A1S2QL83</accession>